<dbReference type="Pfam" id="PF19852">
    <property type="entry name" value="DUF6327"/>
    <property type="match status" value="1"/>
</dbReference>
<comment type="caution">
    <text evidence="1">The sequence shown here is derived from an EMBL/GenBank/DDBJ whole genome shotgun (WGS) entry which is preliminary data.</text>
</comment>
<sequence length="71" mass="8577">MRNYQSMEDIDKHLKILRLQADIHKQRAEIDLKYIKHTLKPSNLFAEFVAMLSQKYLYKKIVQIIVNKFRA</sequence>
<reference evidence="1 2" key="1">
    <citation type="submission" date="2019-04" db="EMBL/GenBank/DDBJ databases">
        <title>Psychroflexus halotolerans sp. nov., isolated from a marine solar saltern.</title>
        <authorList>
            <person name="Feng X."/>
        </authorList>
    </citation>
    <scope>NUCLEOTIDE SEQUENCE [LARGE SCALE GENOMIC DNA]</scope>
    <source>
        <strain evidence="1 2">WDS2C27</strain>
    </source>
</reference>
<dbReference type="Proteomes" id="UP000306552">
    <property type="component" value="Unassembled WGS sequence"/>
</dbReference>
<organism evidence="1 2">
    <name type="scientific">Mesohalobacter halotolerans</name>
    <dbReference type="NCBI Taxonomy" id="1883405"/>
    <lineage>
        <taxon>Bacteria</taxon>
        <taxon>Pseudomonadati</taxon>
        <taxon>Bacteroidota</taxon>
        <taxon>Flavobacteriia</taxon>
        <taxon>Flavobacteriales</taxon>
        <taxon>Flavobacteriaceae</taxon>
        <taxon>Mesohalobacter</taxon>
    </lineage>
</organism>
<evidence type="ECO:0000313" key="2">
    <source>
        <dbReference type="Proteomes" id="UP000306552"/>
    </source>
</evidence>
<accession>A0A4U5TVN8</accession>
<evidence type="ECO:0000313" key="1">
    <source>
        <dbReference type="EMBL" id="TKS57674.1"/>
    </source>
</evidence>
<protein>
    <submittedName>
        <fullName evidence="1">Uncharacterized protein</fullName>
    </submittedName>
</protein>
<proteinExistence type="predicted"/>
<gene>
    <name evidence="1" type="ORF">FCN74_04460</name>
</gene>
<name>A0A4U5TVN8_9FLAO</name>
<keyword evidence="2" id="KW-1185">Reference proteome</keyword>
<dbReference type="InterPro" id="IPR046290">
    <property type="entry name" value="DUF6327"/>
</dbReference>
<dbReference type="RefSeq" id="WP_138931374.1">
    <property type="nucleotide sequence ID" value="NZ_SWMU01000001.1"/>
</dbReference>
<dbReference type="OrthoDB" id="1149272at2"/>
<dbReference type="EMBL" id="SWMU01000001">
    <property type="protein sequence ID" value="TKS57674.1"/>
    <property type="molecule type" value="Genomic_DNA"/>
</dbReference>
<dbReference type="AlphaFoldDB" id="A0A4U5TVN8"/>